<feature type="transmembrane region" description="Helical" evidence="2">
    <location>
        <begin position="58"/>
        <end position="78"/>
    </location>
</feature>
<feature type="region of interest" description="Disordered" evidence="1">
    <location>
        <begin position="191"/>
        <end position="333"/>
    </location>
</feature>
<sequence>MRITVLIKACNAILFFMRYETKTPSNELPTALSGRFRRLKIREDPGSSSSDTLSNGTFLPAVVILIAAAVLVGAAMLYKQEVKRYISNLWHQRKSFRAYLKAFRSPNVGNAASEQHKNDPQMPASAESAPHDRDLDPELGIRDNAYNVNVRQPRQVYLNDNQVYHDGDLLREQGMPRWWRWSAITVNESNANISTQPPDSASISSKNSVTTLTRNPWGIHSPANSPSPPRAATEAAPMNQWNHAQDNDAQASSLPSPSQFDIEPSLDCAESQPTDNGTDRSNSPTSTLVSGESPPRHGPERIISPSQTLVSNESVSVESEDFEDANLDRLSPH</sequence>
<name>A0A9W4UAV5_9PLEO</name>
<dbReference type="Proteomes" id="UP001152607">
    <property type="component" value="Unassembled WGS sequence"/>
</dbReference>
<proteinExistence type="predicted"/>
<gene>
    <name evidence="3" type="ORF">PDIGIT_LOCUS5311</name>
</gene>
<keyword evidence="2" id="KW-0812">Transmembrane</keyword>
<comment type="caution">
    <text evidence="3">The sequence shown here is derived from an EMBL/GenBank/DDBJ whole genome shotgun (WGS) entry which is preliminary data.</text>
</comment>
<accession>A0A9W4UAV5</accession>
<protein>
    <submittedName>
        <fullName evidence="3">Uncharacterized protein</fullName>
    </submittedName>
</protein>
<keyword evidence="2" id="KW-1133">Transmembrane helix</keyword>
<evidence type="ECO:0000313" key="3">
    <source>
        <dbReference type="EMBL" id="CAI6332278.1"/>
    </source>
</evidence>
<dbReference type="AlphaFoldDB" id="A0A9W4UAV5"/>
<feature type="compositionally biased region" description="Polar residues" evidence="1">
    <location>
        <begin position="191"/>
        <end position="214"/>
    </location>
</feature>
<evidence type="ECO:0000256" key="1">
    <source>
        <dbReference type="SAM" id="MobiDB-lite"/>
    </source>
</evidence>
<dbReference type="EMBL" id="CAOQHR010000003">
    <property type="protein sequence ID" value="CAI6332278.1"/>
    <property type="molecule type" value="Genomic_DNA"/>
</dbReference>
<organism evidence="3 4">
    <name type="scientific">Periconia digitata</name>
    <dbReference type="NCBI Taxonomy" id="1303443"/>
    <lineage>
        <taxon>Eukaryota</taxon>
        <taxon>Fungi</taxon>
        <taxon>Dikarya</taxon>
        <taxon>Ascomycota</taxon>
        <taxon>Pezizomycotina</taxon>
        <taxon>Dothideomycetes</taxon>
        <taxon>Pleosporomycetidae</taxon>
        <taxon>Pleosporales</taxon>
        <taxon>Massarineae</taxon>
        <taxon>Periconiaceae</taxon>
        <taxon>Periconia</taxon>
    </lineage>
</organism>
<keyword evidence="4" id="KW-1185">Reference proteome</keyword>
<reference evidence="3" key="1">
    <citation type="submission" date="2023-01" db="EMBL/GenBank/DDBJ databases">
        <authorList>
            <person name="Van Ghelder C."/>
            <person name="Rancurel C."/>
        </authorList>
    </citation>
    <scope>NUCLEOTIDE SEQUENCE</scope>
    <source>
        <strain evidence="3">CNCM I-4278</strain>
    </source>
</reference>
<keyword evidence="2" id="KW-0472">Membrane</keyword>
<feature type="compositionally biased region" description="Polar residues" evidence="1">
    <location>
        <begin position="271"/>
        <end position="290"/>
    </location>
</feature>
<feature type="region of interest" description="Disordered" evidence="1">
    <location>
        <begin position="109"/>
        <end position="132"/>
    </location>
</feature>
<evidence type="ECO:0000256" key="2">
    <source>
        <dbReference type="SAM" id="Phobius"/>
    </source>
</evidence>
<evidence type="ECO:0000313" key="4">
    <source>
        <dbReference type="Proteomes" id="UP001152607"/>
    </source>
</evidence>
<feature type="compositionally biased region" description="Polar residues" evidence="1">
    <location>
        <begin position="239"/>
        <end position="259"/>
    </location>
</feature>